<reference evidence="2" key="1">
    <citation type="journal article" date="2017" name="Sci. Rep.">
        <title>Divergent copies of the large inverted repeat in the chloroplast genomes of ulvophycean green algae.</title>
        <authorList>
            <person name="Turmel M."/>
            <person name="Otis C."/>
            <person name="Lemieux C."/>
        </authorList>
    </citation>
    <scope>NUCLEOTIDE SEQUENCE</scope>
</reference>
<keyword evidence="2" id="KW-0934">Plastid</keyword>
<dbReference type="SMART" id="SM00507">
    <property type="entry name" value="HNHc"/>
    <property type="match status" value="1"/>
</dbReference>
<proteinExistence type="predicted"/>
<dbReference type="GeneID" id="32884391"/>
<dbReference type="InterPro" id="IPR013597">
    <property type="entry name" value="Mat_intron_G2"/>
</dbReference>
<name>A0A1W6EHK2_9CHLO</name>
<evidence type="ECO:0000313" key="2">
    <source>
        <dbReference type="EMBL" id="ARK14815.1"/>
    </source>
</evidence>
<sequence length="246" mass="29275">MYISQVKCGIEKTAWVGNQYSRTPLGFYLQKIPDKLKVQRHIDRMRDIVKSHETKSQTALIQKLNPICRGLANYYAFSDNLRAFKSIDHKMVYRLLKWGYNKHPNKGKRWVKNQYFHKINNRDWYFAVVKNGKVLHSLYVHSKTGRKRYIKVKGTRSPYDGDKRYWNNRLKLGMSKSQAYLLSKQDFRCAYCQGIMTYGMVLEIDHVITKYKDGLQILSNFQMVHVSYHDRIHTSYLFKTEEPDEV</sequence>
<dbReference type="InterPro" id="IPR003615">
    <property type="entry name" value="HNH_nuc"/>
</dbReference>
<dbReference type="AlphaFoldDB" id="A0A1W6EHK2"/>
<dbReference type="CDD" id="cd00085">
    <property type="entry name" value="HNHc"/>
    <property type="match status" value="1"/>
</dbReference>
<feature type="domain" description="HNH nuclease" evidence="1">
    <location>
        <begin position="176"/>
        <end position="230"/>
    </location>
</feature>
<accession>A0A1W6EHK2</accession>
<dbReference type="Gene3D" id="1.10.30.50">
    <property type="match status" value="1"/>
</dbReference>
<geneLocation type="chloroplast" evidence="2"/>
<protein>
    <submittedName>
        <fullName evidence="2">Putative group II intron maturase</fullName>
    </submittedName>
</protein>
<dbReference type="RefSeq" id="YP_009367802.1">
    <property type="nucleotide sequence ID" value="NC_034713.1"/>
</dbReference>
<dbReference type="Pfam" id="PF08388">
    <property type="entry name" value="GIIM"/>
    <property type="match status" value="1"/>
</dbReference>
<dbReference type="EMBL" id="KY407660">
    <property type="protein sequence ID" value="ARK14815.1"/>
    <property type="molecule type" value="Genomic_DNA"/>
</dbReference>
<organism evidence="2">
    <name type="scientific">Neodangemannia microcystis</name>
    <dbReference type="NCBI Taxonomy" id="173495"/>
    <lineage>
        <taxon>Eukaryota</taxon>
        <taxon>Viridiplantae</taxon>
        <taxon>Chlorophyta</taxon>
        <taxon>core chlorophytes</taxon>
        <taxon>Ulvophyceae</taxon>
        <taxon>OUU clade</taxon>
        <taxon>Oltmannsiellopsidales</taxon>
        <taxon>Oltmannsiellopsidaceae</taxon>
        <taxon>Neodangemannia</taxon>
    </lineage>
</organism>
<keyword evidence="2" id="KW-0150">Chloroplast</keyword>
<gene>
    <name evidence="2" type="primary">orf246</name>
</gene>
<evidence type="ECO:0000259" key="1">
    <source>
        <dbReference type="SMART" id="SM00507"/>
    </source>
</evidence>